<reference evidence="8" key="1">
    <citation type="journal article" date="2012" name="Nat. Biotechnol.">
        <title>Reference genome sequence of the model plant Setaria.</title>
        <authorList>
            <person name="Bennetzen J.L."/>
            <person name="Schmutz J."/>
            <person name="Wang H."/>
            <person name="Percifield R."/>
            <person name="Hawkins J."/>
            <person name="Pontaroli A.C."/>
            <person name="Estep M."/>
            <person name="Feng L."/>
            <person name="Vaughn J.N."/>
            <person name="Grimwood J."/>
            <person name="Jenkins J."/>
            <person name="Barry K."/>
            <person name="Lindquist E."/>
            <person name="Hellsten U."/>
            <person name="Deshpande S."/>
            <person name="Wang X."/>
            <person name="Wu X."/>
            <person name="Mitros T."/>
            <person name="Triplett J."/>
            <person name="Yang X."/>
            <person name="Ye C.Y."/>
            <person name="Mauro-Herrera M."/>
            <person name="Wang L."/>
            <person name="Li P."/>
            <person name="Sharma M."/>
            <person name="Sharma R."/>
            <person name="Ronald P.C."/>
            <person name="Panaud O."/>
            <person name="Kellogg E.A."/>
            <person name="Brutnell T.P."/>
            <person name="Doust A.N."/>
            <person name="Tuskan G.A."/>
            <person name="Rokhsar D."/>
            <person name="Devos K.M."/>
        </authorList>
    </citation>
    <scope>NUCLEOTIDE SEQUENCE [LARGE SCALE GENOMIC DNA]</scope>
    <source>
        <strain evidence="8">cv. Yugu1</strain>
    </source>
</reference>
<protein>
    <recommendedName>
        <fullName evidence="6">SWIM-type domain-containing protein</fullName>
    </recommendedName>
</protein>
<dbReference type="Pfam" id="PF10551">
    <property type="entry name" value="MULE"/>
    <property type="match status" value="1"/>
</dbReference>
<proteinExistence type="predicted"/>
<dbReference type="HOGENOM" id="CLU_008459_8_0_1"/>
<accession>K3Y305</accession>
<dbReference type="InterPro" id="IPR007527">
    <property type="entry name" value="Znf_SWIM"/>
</dbReference>
<dbReference type="Gramene" id="KQL09600">
    <property type="protein sequence ID" value="KQL09600"/>
    <property type="gene ID" value="SETIT_008590mg"/>
</dbReference>
<sequence>MHLQGFEQPKVHKMDAQSDDDEENGSQELTEEEVEAFIRSEQLAASEGNNADIDNKYTPQIGMEFKDRHDAHYFFSFYGFLAGFEVVVAHVTRTTSKKKNNEVYKQEMKCHSPQNRNQLFSGRKYMTDMKKGMIITLNDNNIPTRKMIAILLYLRGGLTTLPYKTKDVQNIRTKINREVTGNDMTQAMDYFKKRKKEDPTLYYRFQVDKDMKVKNLFWREGISLQWYAEYGECVSFETTYMMNRYNLPFTPYVGITGRSNTCLYACAFLSDETTTTLKWVFETFLDSMGEKHPKSIIIDQDKAIKTPIEIVLAEMFEDTVYFSVTEDEFEMLWQKMISDFKLENNKYFNKMWNNRKRFIPVYYKNDFYPFIQSTGRSEGTNARFKDNVGPTYSLVSFLREYQRIIDVIRNKEEIDDNQSKQKMPKELYYGYTIEQQAVELYNWNIYLKFMNQLRQTESYKYKETEKAKCFELWYKSNQIKEREQFSCLCGKFNKDGIFCTHILKVIVEEEVKKIPEKYFIDRWRKKEKKIAMPLVRETSTTHEPKKPKRLMGMVEQERERMRKAEAKKKNKKPAIASKTEVKINFIVKY</sequence>
<name>K3Y305_SETIT</name>
<keyword evidence="3" id="KW-0862">Zinc</keyword>
<dbReference type="InterPro" id="IPR018289">
    <property type="entry name" value="MULE_transposase_dom"/>
</dbReference>
<feature type="domain" description="SWIM-type" evidence="6">
    <location>
        <begin position="474"/>
        <end position="510"/>
    </location>
</feature>
<evidence type="ECO:0000313" key="8">
    <source>
        <dbReference type="Proteomes" id="UP000004995"/>
    </source>
</evidence>
<dbReference type="InParanoid" id="K3Y305"/>
<dbReference type="GO" id="GO:0008270">
    <property type="term" value="F:zinc ion binding"/>
    <property type="evidence" value="ECO:0007669"/>
    <property type="project" value="UniProtKB-KW"/>
</dbReference>
<keyword evidence="8" id="KW-1185">Reference proteome</keyword>
<evidence type="ECO:0000256" key="1">
    <source>
        <dbReference type="ARBA" id="ARBA00022723"/>
    </source>
</evidence>
<dbReference type="PROSITE" id="PS50966">
    <property type="entry name" value="ZF_SWIM"/>
    <property type="match status" value="1"/>
</dbReference>
<evidence type="ECO:0000256" key="4">
    <source>
        <dbReference type="PROSITE-ProRule" id="PRU00325"/>
    </source>
</evidence>
<evidence type="ECO:0000256" key="5">
    <source>
        <dbReference type="SAM" id="MobiDB-lite"/>
    </source>
</evidence>
<keyword evidence="2 4" id="KW-0863">Zinc-finger</keyword>
<dbReference type="EnsemblPlants" id="KQL09600">
    <property type="protein sequence ID" value="KQL09600"/>
    <property type="gene ID" value="SETIT_008590mg"/>
</dbReference>
<dbReference type="InterPro" id="IPR006564">
    <property type="entry name" value="Znf_PMZ"/>
</dbReference>
<dbReference type="eggNOG" id="ENOG502QR4C">
    <property type="taxonomic scope" value="Eukaryota"/>
</dbReference>
<evidence type="ECO:0000259" key="6">
    <source>
        <dbReference type="PROSITE" id="PS50966"/>
    </source>
</evidence>
<dbReference type="Proteomes" id="UP000004995">
    <property type="component" value="Unassembled WGS sequence"/>
</dbReference>
<dbReference type="STRING" id="4555.K3Y305"/>
<feature type="region of interest" description="Disordered" evidence="5">
    <location>
        <begin position="1"/>
        <end position="33"/>
    </location>
</feature>
<dbReference type="OMA" id="YYGYTIE"/>
<dbReference type="AlphaFoldDB" id="K3Y305"/>
<evidence type="ECO:0000256" key="3">
    <source>
        <dbReference type="ARBA" id="ARBA00022833"/>
    </source>
</evidence>
<feature type="compositionally biased region" description="Acidic residues" evidence="5">
    <location>
        <begin position="17"/>
        <end position="33"/>
    </location>
</feature>
<reference evidence="7" key="2">
    <citation type="submission" date="2018-08" db="UniProtKB">
        <authorList>
            <consortium name="EnsemblPlants"/>
        </authorList>
    </citation>
    <scope>IDENTIFICATION</scope>
    <source>
        <strain evidence="7">Yugu1</strain>
    </source>
</reference>
<dbReference type="PANTHER" id="PTHR47718:SF5">
    <property type="entry name" value="PROTEIN FAR1-RELATED SEQUENCE 8-LIKE"/>
    <property type="match status" value="1"/>
</dbReference>
<organism evidence="7 8">
    <name type="scientific">Setaria italica</name>
    <name type="common">Foxtail millet</name>
    <name type="synonym">Panicum italicum</name>
    <dbReference type="NCBI Taxonomy" id="4555"/>
    <lineage>
        <taxon>Eukaryota</taxon>
        <taxon>Viridiplantae</taxon>
        <taxon>Streptophyta</taxon>
        <taxon>Embryophyta</taxon>
        <taxon>Tracheophyta</taxon>
        <taxon>Spermatophyta</taxon>
        <taxon>Magnoliopsida</taxon>
        <taxon>Liliopsida</taxon>
        <taxon>Poales</taxon>
        <taxon>Poaceae</taxon>
        <taxon>PACMAD clade</taxon>
        <taxon>Panicoideae</taxon>
        <taxon>Panicodae</taxon>
        <taxon>Paniceae</taxon>
        <taxon>Cenchrinae</taxon>
        <taxon>Setaria</taxon>
    </lineage>
</organism>
<dbReference type="SMART" id="SM00575">
    <property type="entry name" value="ZnF_PMZ"/>
    <property type="match status" value="1"/>
</dbReference>
<dbReference type="PANTHER" id="PTHR47718">
    <property type="entry name" value="OS01G0519700 PROTEIN"/>
    <property type="match status" value="1"/>
</dbReference>
<evidence type="ECO:0000256" key="2">
    <source>
        <dbReference type="ARBA" id="ARBA00022771"/>
    </source>
</evidence>
<evidence type="ECO:0000313" key="7">
    <source>
        <dbReference type="EnsemblPlants" id="KQL09600"/>
    </source>
</evidence>
<keyword evidence="1" id="KW-0479">Metal-binding</keyword>
<dbReference type="EMBL" id="AGNK02002237">
    <property type="status" value="NOT_ANNOTATED_CDS"/>
    <property type="molecule type" value="Genomic_DNA"/>
</dbReference>